<organism evidence="6 7">
    <name type="scientific">Mycobacterium talmoniae</name>
    <dbReference type="NCBI Taxonomy" id="1858794"/>
    <lineage>
        <taxon>Bacteria</taxon>
        <taxon>Bacillati</taxon>
        <taxon>Actinomycetota</taxon>
        <taxon>Actinomycetes</taxon>
        <taxon>Mycobacteriales</taxon>
        <taxon>Mycobacteriaceae</taxon>
        <taxon>Mycobacterium</taxon>
    </lineage>
</organism>
<evidence type="ECO:0000256" key="1">
    <source>
        <dbReference type="ARBA" id="ARBA00001974"/>
    </source>
</evidence>
<dbReference type="PANTHER" id="PTHR48467">
    <property type="entry name" value="GLUTAMATE SYNTHASE 1 [NADH], CHLOROPLASTIC-LIKE"/>
    <property type="match status" value="1"/>
</dbReference>
<dbReference type="GO" id="GO:0004324">
    <property type="term" value="F:ferredoxin-NADP+ reductase activity"/>
    <property type="evidence" value="ECO:0007669"/>
    <property type="project" value="UniProtKB-EC"/>
</dbReference>
<dbReference type="AlphaFoldDB" id="A0A2S8BMT4"/>
<dbReference type="EC" id="1.18.1.2" evidence="6"/>
<dbReference type="PANTHER" id="PTHR48467:SF1">
    <property type="entry name" value="GLUTAMATE SYNTHASE 1 [NADH], CHLOROPLASTIC-LIKE"/>
    <property type="match status" value="1"/>
</dbReference>
<gene>
    <name evidence="6" type="primary">fprA_1</name>
    <name evidence="6" type="ORF">C1Y40_01762</name>
</gene>
<keyword evidence="3" id="KW-0274">FAD</keyword>
<keyword evidence="4" id="KW-0521">NADP</keyword>
<keyword evidence="2" id="KW-0285">Flavoprotein</keyword>
<evidence type="ECO:0000256" key="4">
    <source>
        <dbReference type="ARBA" id="ARBA00022857"/>
    </source>
</evidence>
<name>A0A2S8BMT4_9MYCO</name>
<comment type="cofactor">
    <cofactor evidence="1">
        <name>FAD</name>
        <dbReference type="ChEBI" id="CHEBI:57692"/>
    </cofactor>
</comment>
<dbReference type="Gene3D" id="3.50.50.60">
    <property type="entry name" value="FAD/NAD(P)-binding domain"/>
    <property type="match status" value="1"/>
</dbReference>
<dbReference type="RefSeq" id="WP_105369010.1">
    <property type="nucleotide sequence ID" value="NZ_MLQM01000001.1"/>
</dbReference>
<protein>
    <submittedName>
        <fullName evidence="6">NADPH-ferredoxin reductase FprA</fullName>
        <ecNumber evidence="6">1.18.1.2</ecNumber>
    </submittedName>
</protein>
<dbReference type="SUPFAM" id="SSF51905">
    <property type="entry name" value="FAD/NAD(P)-binding domain"/>
    <property type="match status" value="1"/>
</dbReference>
<evidence type="ECO:0000256" key="2">
    <source>
        <dbReference type="ARBA" id="ARBA00022630"/>
    </source>
</evidence>
<dbReference type="Proteomes" id="UP000238296">
    <property type="component" value="Unassembled WGS sequence"/>
</dbReference>
<dbReference type="InterPro" id="IPR055275">
    <property type="entry name" value="Ferredox_Rdtase"/>
</dbReference>
<evidence type="ECO:0000256" key="3">
    <source>
        <dbReference type="ARBA" id="ARBA00022827"/>
    </source>
</evidence>
<keyword evidence="5 6" id="KW-0560">Oxidoreductase</keyword>
<dbReference type="EMBL" id="PPEA01000254">
    <property type="protein sequence ID" value="PQM47939.1"/>
    <property type="molecule type" value="Genomic_DNA"/>
</dbReference>
<dbReference type="InterPro" id="IPR036188">
    <property type="entry name" value="FAD/NAD-bd_sf"/>
</dbReference>
<comment type="caution">
    <text evidence="6">The sequence shown here is derived from an EMBL/GenBank/DDBJ whole genome shotgun (WGS) entry which is preliminary data.</text>
</comment>
<evidence type="ECO:0000256" key="5">
    <source>
        <dbReference type="ARBA" id="ARBA00023002"/>
    </source>
</evidence>
<evidence type="ECO:0000313" key="6">
    <source>
        <dbReference type="EMBL" id="PQM47939.1"/>
    </source>
</evidence>
<proteinExistence type="predicted"/>
<sequence length="109" mass="11993">MIVGNGNVALDVARVLLMDREELAKTDIAQHALDHLSDSTVREVVVVARRGPREAAFSFGEFLALAHLWDVDVIIDNGDLDPKSDDDVETVMKLEIAREFAERAPPPGE</sequence>
<evidence type="ECO:0000313" key="7">
    <source>
        <dbReference type="Proteomes" id="UP000238296"/>
    </source>
</evidence>
<accession>A0A2S8BMT4</accession>
<reference evidence="6 7" key="1">
    <citation type="journal article" date="2017" name="Int. J. Syst. Evol. Microbiol.">
        <title>Mycobacterium talmoniae sp. nov., a slowly growing mycobacterium isolated from human respiratory samples.</title>
        <authorList>
            <person name="Davidson R.M."/>
            <person name="DeGroote M.A."/>
            <person name="Marola J.L."/>
            <person name="Buss S."/>
            <person name="Jones V."/>
            <person name="McNeil M.R."/>
            <person name="Freifeld A.G."/>
            <person name="Elaine Epperson L."/>
            <person name="Hasan N.A."/>
            <person name="Jackson M."/>
            <person name="Iwen P.C."/>
            <person name="Salfinger M."/>
            <person name="Strong M."/>
        </authorList>
    </citation>
    <scope>NUCLEOTIDE SEQUENCE [LARGE SCALE GENOMIC DNA]</scope>
    <source>
        <strain evidence="6 7">ATCC BAA-2683</strain>
    </source>
</reference>